<accession>A0A1W2CA09</accession>
<evidence type="ECO:0000259" key="2">
    <source>
        <dbReference type="Pfam" id="PF06251"/>
    </source>
</evidence>
<dbReference type="Gene3D" id="3.10.560.10">
    <property type="entry name" value="Outer membrane lipoprotein wza domain like"/>
    <property type="match status" value="1"/>
</dbReference>
<dbReference type="OrthoDB" id="19542at2"/>
<sequence length="1117" mass="123797">MKKNLPTSKVRKALSLKIVQNQSSMNSNLIRSKSLATKLLALIPWCLSSFSILSPSLYAQSFDVKTADRMSVVIGKDNPSLLTKDGEKMNLQGLMWNTPSEISAQQQLKDELLNYLSNLQSIPSKNANNVTALDSRTKNTPSLKVSGIANLSTVIQSLPVTGRVLLPANDPRWLEIHPQQDPIISSKDSLKNPERKNTVTLIQGDGRVCVIPFKRSVYAVHYTKLCSNSSTKPDWAWVIQADGAIEKVSLSSWNAKTQNYPAAGSWIWVPTPHKGLDQLTQQLPWNTSGSSKSNGPGYEFAYYSEKFSADFAAFLATQGPSDQVGISEFVKADRTFVEDIVFDLKLDQSEKYQPKDSAVIASDWGSIGLLQTPTARMMPAGSALFGYSHTTPYSHYNFALQPFNWLETSFRYSNDGNVAYGPTNFSGAQSYVDKSIDLKVRVLQETVLLPDVAIGIRDLAGTGLFSGEYVVASKRYGDFDFSAGLAWGYLGNRGNFKNPFSVFGSSFSSRPATDVGSGGNFSFGTYFHGPTALIGGVQYQTPYPNLTLKLELDGNNYQREPFNSILEQRSPINFGAVYRWNNANLTVGVERGNTAMISISIFDNLSKLSVPKLMEAPAVPIAYRPISPPSNEFIIANIDPLQNEVDSVATIPAKQVSSNTALVNEKVMNEPNNQFISDSGGISKPGSPVVTMKNVPMDSSLDIAKSSEDIRSQSGWRLVQIEQRNRSWIVTLDEVNGVYLKERMNRVISVLHRDAPTSVTEFVVKYQQHQLPLIKQTYNRQAWMMKNISLLGPSKSKLAEAVVSEYPSELLESSKSSSSTASQLNPNNQEDNYLLKAPDARRLTGGIDIGYQQTIGGPNGYLFALSALGTADLQLWDGAWIRGVSSLRVLDNYDKFTYDAPSNLPRVRTYMREYLTSNRLTVPNLQATQVAKLGDSHYFSAYGGMLEMMYGGVGGEWLYRPLNSPLALGIDLNKVRQRDFDQRFNFLDYQVTTGHITGYWQTGWEDVLAKVSYGQYLAGDRGYTVDVSKAFSNGVKMGAYFTRTNVSAEQFGEGSFDKGIYVSIPFDAFFTKFSNDTATILWNPLIRDGGAKLNRLYPLYNSTWLTDHQILNFLQND</sequence>
<dbReference type="Pfam" id="PF06082">
    <property type="entry name" value="YjbH"/>
    <property type="match status" value="1"/>
</dbReference>
<dbReference type="InterPro" id="IPR010344">
    <property type="entry name" value="YbjH"/>
</dbReference>
<reference evidence="3 4" key="1">
    <citation type="submission" date="2017-04" db="EMBL/GenBank/DDBJ databases">
        <authorList>
            <person name="Afonso C.L."/>
            <person name="Miller P.J."/>
            <person name="Scott M.A."/>
            <person name="Spackman E."/>
            <person name="Goraichik I."/>
            <person name="Dimitrov K.M."/>
            <person name="Suarez D.L."/>
            <person name="Swayne D.E."/>
        </authorList>
    </citation>
    <scope>NUCLEOTIDE SEQUENCE [LARGE SCALE GENOMIC DNA]</scope>
    <source>
        <strain evidence="3 4">VK13</strain>
    </source>
</reference>
<dbReference type="Pfam" id="PF06251">
    <property type="entry name" value="Caps_syn_GfcC_C"/>
    <property type="match status" value="1"/>
</dbReference>
<dbReference type="STRING" id="1938817.SAMN06296008_1213"/>
<dbReference type="AlphaFoldDB" id="A0A1W2CA09"/>
<evidence type="ECO:0000313" key="4">
    <source>
        <dbReference type="Proteomes" id="UP000192708"/>
    </source>
</evidence>
<gene>
    <name evidence="3" type="ORF">SAMN06296008_1213</name>
</gene>
<protein>
    <submittedName>
        <fullName evidence="3">Capsule biosynthesis GfcC</fullName>
    </submittedName>
</protein>
<dbReference type="EMBL" id="FWXJ01000021">
    <property type="protein sequence ID" value="SMC81961.1"/>
    <property type="molecule type" value="Genomic_DNA"/>
</dbReference>
<name>A0A1W2CA09_9BURK</name>
<dbReference type="InterPro" id="IPR010425">
    <property type="entry name" value="Caps_synth_GfcC-like_C"/>
</dbReference>
<evidence type="ECO:0000313" key="3">
    <source>
        <dbReference type="EMBL" id="SMC81961.1"/>
    </source>
</evidence>
<feature type="domain" description="Capsule biosynthesis GfcC-like C-terminal" evidence="2">
    <location>
        <begin position="232"/>
        <end position="283"/>
    </location>
</feature>
<dbReference type="Proteomes" id="UP000192708">
    <property type="component" value="Unassembled WGS sequence"/>
</dbReference>
<dbReference type="RefSeq" id="WP_084285965.1">
    <property type="nucleotide sequence ID" value="NZ_FWXJ01000021.1"/>
</dbReference>
<organism evidence="3 4">
    <name type="scientific">Polynucleobacter kasalickyi</name>
    <dbReference type="NCBI Taxonomy" id="1938817"/>
    <lineage>
        <taxon>Bacteria</taxon>
        <taxon>Pseudomonadati</taxon>
        <taxon>Pseudomonadota</taxon>
        <taxon>Betaproteobacteria</taxon>
        <taxon>Burkholderiales</taxon>
        <taxon>Burkholderiaceae</taxon>
        <taxon>Polynucleobacter</taxon>
    </lineage>
</organism>
<keyword evidence="4" id="KW-1185">Reference proteome</keyword>
<proteinExistence type="predicted"/>
<feature type="region of interest" description="Disordered" evidence="1">
    <location>
        <begin position="814"/>
        <end position="833"/>
    </location>
</feature>
<feature type="compositionally biased region" description="Low complexity" evidence="1">
    <location>
        <begin position="814"/>
        <end position="824"/>
    </location>
</feature>
<evidence type="ECO:0000256" key="1">
    <source>
        <dbReference type="SAM" id="MobiDB-lite"/>
    </source>
</evidence>